<sequence>MSNWKAEIEWNDGKVAFLNIHDTIEKEGLTSIIVQESCKLDRIMIKEYFNKQSEMDGKVFRYSRKLKESVAKIISDETMKFAGNANASKKEVETIAEYLFYNDKHQYTVLHIFNKIDSILILGAVLAIIISCIMVTVEVRYYKLYQMVKNKPVRLVLTQQFLEKIQIERCNARKRGLLFSI</sequence>
<evidence type="ECO:0000256" key="1">
    <source>
        <dbReference type="SAM" id="Phobius"/>
    </source>
</evidence>
<name>A0A8J2M5C0_9BILA</name>
<keyword evidence="3" id="KW-1185">Reference proteome</keyword>
<dbReference type="AlphaFoldDB" id="A0A8J2M5C0"/>
<evidence type="ECO:0000313" key="3">
    <source>
        <dbReference type="Proteomes" id="UP000746747"/>
    </source>
</evidence>
<keyword evidence="1" id="KW-0812">Transmembrane</keyword>
<dbReference type="EMBL" id="CAKAEH010001386">
    <property type="protein sequence ID" value="CAG9535566.1"/>
    <property type="molecule type" value="Genomic_DNA"/>
</dbReference>
<dbReference type="Proteomes" id="UP000746747">
    <property type="component" value="Unassembled WGS sequence"/>
</dbReference>
<keyword evidence="1" id="KW-0472">Membrane</keyword>
<gene>
    <name evidence="2" type="ORF">CJOHNSTONI_LOCUS5574</name>
</gene>
<comment type="caution">
    <text evidence="2">The sequence shown here is derived from an EMBL/GenBank/DDBJ whole genome shotgun (WGS) entry which is preliminary data.</text>
</comment>
<dbReference type="OrthoDB" id="5855225at2759"/>
<organism evidence="2 3">
    <name type="scientific">Cercopithifilaria johnstoni</name>
    <dbReference type="NCBI Taxonomy" id="2874296"/>
    <lineage>
        <taxon>Eukaryota</taxon>
        <taxon>Metazoa</taxon>
        <taxon>Ecdysozoa</taxon>
        <taxon>Nematoda</taxon>
        <taxon>Chromadorea</taxon>
        <taxon>Rhabditida</taxon>
        <taxon>Spirurina</taxon>
        <taxon>Spiruromorpha</taxon>
        <taxon>Filarioidea</taxon>
        <taxon>Onchocercidae</taxon>
        <taxon>Cercopithifilaria</taxon>
    </lineage>
</organism>
<feature type="transmembrane region" description="Helical" evidence="1">
    <location>
        <begin position="119"/>
        <end position="142"/>
    </location>
</feature>
<accession>A0A8J2M5C0</accession>
<evidence type="ECO:0000313" key="2">
    <source>
        <dbReference type="EMBL" id="CAG9535566.1"/>
    </source>
</evidence>
<keyword evidence="1" id="KW-1133">Transmembrane helix</keyword>
<reference evidence="2" key="1">
    <citation type="submission" date="2021-09" db="EMBL/GenBank/DDBJ databases">
        <authorList>
            <consortium name="Pathogen Informatics"/>
        </authorList>
    </citation>
    <scope>NUCLEOTIDE SEQUENCE</scope>
</reference>
<proteinExistence type="predicted"/>
<protein>
    <submittedName>
        <fullName evidence="2">Uncharacterized protein</fullName>
    </submittedName>
</protein>